<gene>
    <name evidence="1" type="ORF">V525_14360</name>
</gene>
<keyword evidence="2" id="KW-1185">Reference proteome</keyword>
<organism evidence="1 2">
    <name type="scientific">Gordonia alkanivorans CGMCC 6845</name>
    <dbReference type="NCBI Taxonomy" id="1423140"/>
    <lineage>
        <taxon>Bacteria</taxon>
        <taxon>Bacillati</taxon>
        <taxon>Actinomycetota</taxon>
        <taxon>Actinomycetes</taxon>
        <taxon>Mycobacteriales</taxon>
        <taxon>Gordoniaceae</taxon>
        <taxon>Gordonia</taxon>
    </lineage>
</organism>
<sequence length="50" mass="5465">MTWLADRAWCVADPQFATIGASAAAITDTLADSRIDTVDDDPRVDPPRYL</sequence>
<dbReference type="HOGENOM" id="CLU_214494_0_0_11"/>
<dbReference type="EMBL" id="AYXO01000026">
    <property type="protein sequence ID" value="ETA06188.1"/>
    <property type="molecule type" value="Genomic_DNA"/>
</dbReference>
<proteinExistence type="predicted"/>
<dbReference type="Proteomes" id="UP000035035">
    <property type="component" value="Unassembled WGS sequence"/>
</dbReference>
<name>W9D9Z3_9ACTN</name>
<comment type="caution">
    <text evidence="1">The sequence shown here is derived from an EMBL/GenBank/DDBJ whole genome shotgun (WGS) entry which is preliminary data.</text>
</comment>
<evidence type="ECO:0000313" key="2">
    <source>
        <dbReference type="Proteomes" id="UP000035035"/>
    </source>
</evidence>
<accession>W9D9Z3</accession>
<evidence type="ECO:0000313" key="1">
    <source>
        <dbReference type="EMBL" id="ETA06188.1"/>
    </source>
</evidence>
<reference evidence="1 2" key="1">
    <citation type="journal article" date="2014" name="Genome Announc.">
        <title>Draft Genome Sequence of Gordonia alkanivorans Strain CGMCC6845, a Halotolerant Hydrocarbon-Degrading Bacterium.</title>
        <authorList>
            <person name="Wang X."/>
            <person name="Jin D."/>
            <person name="Zhou L."/>
            <person name="Wu L."/>
            <person name="An W."/>
            <person name="Zhao L."/>
        </authorList>
    </citation>
    <scope>NUCLEOTIDE SEQUENCE [LARGE SCALE GENOMIC DNA]</scope>
    <source>
        <strain evidence="1 2">CGMCC 6845</strain>
    </source>
</reference>
<dbReference type="PATRIC" id="fig|1423140.3.peg.2873"/>
<dbReference type="RefSeq" id="WP_171011586.1">
    <property type="nucleotide sequence ID" value="NZ_KI629814.1"/>
</dbReference>
<protein>
    <submittedName>
        <fullName evidence="1">Uncharacterized protein</fullName>
    </submittedName>
</protein>
<dbReference type="AlphaFoldDB" id="W9D9Z3"/>